<dbReference type="InterPro" id="IPR005794">
    <property type="entry name" value="Fmt"/>
</dbReference>
<gene>
    <name evidence="8" type="primary">fmt</name>
    <name evidence="11" type="ORF">COT26_00630</name>
</gene>
<keyword evidence="6 8" id="KW-0648">Protein biosynthesis</keyword>
<dbReference type="Pfam" id="PF02911">
    <property type="entry name" value="Formyl_trans_C"/>
    <property type="match status" value="1"/>
</dbReference>
<comment type="catalytic activity">
    <reaction evidence="7 8">
        <text>L-methionyl-tRNA(fMet) + (6R)-10-formyltetrahydrofolate = N-formyl-L-methionyl-tRNA(fMet) + (6S)-5,6,7,8-tetrahydrofolate + H(+)</text>
        <dbReference type="Rhea" id="RHEA:24380"/>
        <dbReference type="Rhea" id="RHEA-COMP:9952"/>
        <dbReference type="Rhea" id="RHEA-COMP:9953"/>
        <dbReference type="ChEBI" id="CHEBI:15378"/>
        <dbReference type="ChEBI" id="CHEBI:57453"/>
        <dbReference type="ChEBI" id="CHEBI:78530"/>
        <dbReference type="ChEBI" id="CHEBI:78844"/>
        <dbReference type="ChEBI" id="CHEBI:195366"/>
        <dbReference type="EC" id="2.1.2.9"/>
    </reaction>
</comment>
<protein>
    <recommendedName>
        <fullName evidence="4 8">Methionyl-tRNA formyltransferase</fullName>
        <ecNumber evidence="3 8">2.1.2.9</ecNumber>
    </recommendedName>
</protein>
<dbReference type="Proteomes" id="UP000236845">
    <property type="component" value="Unassembled WGS sequence"/>
</dbReference>
<feature type="domain" description="Formyl transferase C-terminal" evidence="10">
    <location>
        <begin position="230"/>
        <end position="324"/>
    </location>
</feature>
<sequence length="333" mass="36309">MIWTEFCLSIKSLSTPKVSLQNPHKKWRIIFAGSPAYSIPSLEAILELSNIEVVGVLTQKAKPAGRGQALKSSAIGEFAQNKDLLVLTPDSLKKPDIQALIASLYADCGFVIAYGKIIPKAVLDILPLGWLNLHASLLPRWRGASPIQYTIMSGDAISGVTLMKIDYGLDTGGILTAKEIELAADETSQSLANKLSSLSADLISENLTAYLLGKLSLKSQPEIGITLAPKIEKTDGQIFWHEPAKVIERKIRALNPWPGTYSTWQSKKIFIKQAAVFDQDIEPGKIIKTPLGCAIGTSQKSIFPKTLQLPGKKPLAIEEFLRGYPKFINSSLT</sequence>
<dbReference type="SUPFAM" id="SSF53328">
    <property type="entry name" value="Formyltransferase"/>
    <property type="match status" value="1"/>
</dbReference>
<dbReference type="InterPro" id="IPR041711">
    <property type="entry name" value="Met-tRNA-FMT_N"/>
</dbReference>
<evidence type="ECO:0000313" key="11">
    <source>
        <dbReference type="EMBL" id="PIS40969.1"/>
    </source>
</evidence>
<evidence type="ECO:0000256" key="6">
    <source>
        <dbReference type="ARBA" id="ARBA00022917"/>
    </source>
</evidence>
<dbReference type="EC" id="2.1.2.9" evidence="3 8"/>
<feature type="binding site" evidence="8">
    <location>
        <begin position="136"/>
        <end position="139"/>
    </location>
    <ligand>
        <name>(6S)-5,6,7,8-tetrahydrofolate</name>
        <dbReference type="ChEBI" id="CHEBI:57453"/>
    </ligand>
</feature>
<dbReference type="Pfam" id="PF00551">
    <property type="entry name" value="Formyl_trans_N"/>
    <property type="match status" value="1"/>
</dbReference>
<dbReference type="PANTHER" id="PTHR11138:SF5">
    <property type="entry name" value="METHIONYL-TRNA FORMYLTRANSFERASE, MITOCHONDRIAL"/>
    <property type="match status" value="1"/>
</dbReference>
<accession>A0A2H0YRR5</accession>
<dbReference type="InterPro" id="IPR037022">
    <property type="entry name" value="Formyl_trans_C_sf"/>
</dbReference>
<evidence type="ECO:0000259" key="9">
    <source>
        <dbReference type="Pfam" id="PF00551"/>
    </source>
</evidence>
<evidence type="ECO:0000256" key="1">
    <source>
        <dbReference type="ARBA" id="ARBA00002606"/>
    </source>
</evidence>
<dbReference type="EMBL" id="PEXW01000013">
    <property type="protein sequence ID" value="PIS40969.1"/>
    <property type="molecule type" value="Genomic_DNA"/>
</dbReference>
<dbReference type="Gene3D" id="3.10.25.10">
    <property type="entry name" value="Formyl transferase, C-terminal domain"/>
    <property type="match status" value="1"/>
</dbReference>
<comment type="caution">
    <text evidence="11">The sequence shown here is derived from an EMBL/GenBank/DDBJ whole genome shotgun (WGS) entry which is preliminary data.</text>
</comment>
<dbReference type="GO" id="GO:0005829">
    <property type="term" value="C:cytosol"/>
    <property type="evidence" value="ECO:0007669"/>
    <property type="project" value="TreeGrafter"/>
</dbReference>
<keyword evidence="5 8" id="KW-0808">Transferase</keyword>
<evidence type="ECO:0000256" key="7">
    <source>
        <dbReference type="ARBA" id="ARBA00048558"/>
    </source>
</evidence>
<dbReference type="GO" id="GO:0004479">
    <property type="term" value="F:methionyl-tRNA formyltransferase activity"/>
    <property type="evidence" value="ECO:0007669"/>
    <property type="project" value="UniProtKB-UniRule"/>
</dbReference>
<evidence type="ECO:0000256" key="3">
    <source>
        <dbReference type="ARBA" id="ARBA00012261"/>
    </source>
</evidence>
<dbReference type="SUPFAM" id="SSF50486">
    <property type="entry name" value="FMT C-terminal domain-like"/>
    <property type="match status" value="1"/>
</dbReference>
<evidence type="ECO:0000313" key="12">
    <source>
        <dbReference type="Proteomes" id="UP000236845"/>
    </source>
</evidence>
<dbReference type="HAMAP" id="MF_00182">
    <property type="entry name" value="Formyl_trans"/>
    <property type="match status" value="1"/>
</dbReference>
<name>A0A2H0YRR5_9BACT</name>
<dbReference type="Gene3D" id="3.40.50.170">
    <property type="entry name" value="Formyl transferase, N-terminal domain"/>
    <property type="match status" value="1"/>
</dbReference>
<organism evidence="11 12">
    <name type="scientific">Candidatus Kerfeldbacteria bacterium CG08_land_8_20_14_0_20_43_14</name>
    <dbReference type="NCBI Taxonomy" id="2014246"/>
    <lineage>
        <taxon>Bacteria</taxon>
        <taxon>Candidatus Kerfeldiibacteriota</taxon>
    </lineage>
</organism>
<dbReference type="NCBIfam" id="TIGR00460">
    <property type="entry name" value="fmt"/>
    <property type="match status" value="1"/>
</dbReference>
<comment type="similarity">
    <text evidence="2 8">Belongs to the Fmt family.</text>
</comment>
<dbReference type="InterPro" id="IPR002376">
    <property type="entry name" value="Formyl_transf_N"/>
</dbReference>
<evidence type="ECO:0000256" key="4">
    <source>
        <dbReference type="ARBA" id="ARBA00016014"/>
    </source>
</evidence>
<reference evidence="12" key="1">
    <citation type="submission" date="2017-09" db="EMBL/GenBank/DDBJ databases">
        <title>Depth-based differentiation of microbial function through sediment-hosted aquifers and enrichment of novel symbionts in the deep terrestrial subsurface.</title>
        <authorList>
            <person name="Probst A.J."/>
            <person name="Ladd B."/>
            <person name="Jarett J.K."/>
            <person name="Geller-Mcgrath D.E."/>
            <person name="Sieber C.M.K."/>
            <person name="Emerson J.B."/>
            <person name="Anantharaman K."/>
            <person name="Thomas B.C."/>
            <person name="Malmstrom R."/>
            <person name="Stieglmeier M."/>
            <person name="Klingl A."/>
            <person name="Woyke T."/>
            <person name="Ryan C.M."/>
            <person name="Banfield J.F."/>
        </authorList>
    </citation>
    <scope>NUCLEOTIDE SEQUENCE [LARGE SCALE GENOMIC DNA]</scope>
</reference>
<evidence type="ECO:0000259" key="10">
    <source>
        <dbReference type="Pfam" id="PF02911"/>
    </source>
</evidence>
<dbReference type="InterPro" id="IPR036477">
    <property type="entry name" value="Formyl_transf_N_sf"/>
</dbReference>
<evidence type="ECO:0000256" key="2">
    <source>
        <dbReference type="ARBA" id="ARBA00010699"/>
    </source>
</evidence>
<proteinExistence type="inferred from homology"/>
<evidence type="ECO:0000256" key="5">
    <source>
        <dbReference type="ARBA" id="ARBA00022679"/>
    </source>
</evidence>
<evidence type="ECO:0000256" key="8">
    <source>
        <dbReference type="HAMAP-Rule" id="MF_00182"/>
    </source>
</evidence>
<feature type="domain" description="Formyl transferase N-terminal" evidence="9">
    <location>
        <begin position="49"/>
        <end position="204"/>
    </location>
</feature>
<dbReference type="AlphaFoldDB" id="A0A2H0YRR5"/>
<dbReference type="CDD" id="cd08646">
    <property type="entry name" value="FMT_core_Met-tRNA-FMT_N"/>
    <property type="match status" value="1"/>
</dbReference>
<dbReference type="InterPro" id="IPR044135">
    <property type="entry name" value="Met-tRNA-FMT_C"/>
</dbReference>
<dbReference type="CDD" id="cd08704">
    <property type="entry name" value="Met_tRNA_FMT_C"/>
    <property type="match status" value="1"/>
</dbReference>
<dbReference type="PANTHER" id="PTHR11138">
    <property type="entry name" value="METHIONYL-TRNA FORMYLTRANSFERASE"/>
    <property type="match status" value="1"/>
</dbReference>
<comment type="function">
    <text evidence="1 8">Attaches a formyl group to the free amino group of methionyl-tRNA(fMet). The formyl group appears to play a dual role in the initiator identity of N-formylmethionyl-tRNA by promoting its recognition by IF2 and preventing the misappropriation of this tRNA by the elongation apparatus.</text>
</comment>
<dbReference type="InterPro" id="IPR005793">
    <property type="entry name" value="Formyl_trans_C"/>
</dbReference>
<dbReference type="InterPro" id="IPR011034">
    <property type="entry name" value="Formyl_transferase-like_C_sf"/>
</dbReference>